<dbReference type="PANTHER" id="PTHR37305">
    <property type="entry name" value="INTEGRAL MEMBRANE PROTEIN-RELATED"/>
    <property type="match status" value="1"/>
</dbReference>
<accession>A0ABQ3UVZ8</accession>
<proteinExistence type="predicted"/>
<name>A0ABQ3UVZ8_9CHLR</name>
<organism evidence="2 3">
    <name type="scientific">Ktedonobacter robiniae</name>
    <dbReference type="NCBI Taxonomy" id="2778365"/>
    <lineage>
        <taxon>Bacteria</taxon>
        <taxon>Bacillati</taxon>
        <taxon>Chloroflexota</taxon>
        <taxon>Ktedonobacteria</taxon>
        <taxon>Ktedonobacterales</taxon>
        <taxon>Ktedonobacteraceae</taxon>
        <taxon>Ktedonobacter</taxon>
    </lineage>
</organism>
<dbReference type="PANTHER" id="PTHR37305:SF1">
    <property type="entry name" value="MEMBRANE PROTEIN"/>
    <property type="match status" value="1"/>
</dbReference>
<evidence type="ECO:0000256" key="1">
    <source>
        <dbReference type="SAM" id="Phobius"/>
    </source>
</evidence>
<sequence length="256" mass="27453">MVVKEFIEARWKAIIGSVVAVLAAAALASTYDLIKNVLAGQLTGDAAQQIPSQLQGPIQQLTGSYDGYVWSQWFSKNGPEILAILAAVLGASLIASEVNKGTIFFLLSKPVSRDRVLLTKYLVSALILLGVMLLSGIAILIAAAIVGHPQNVGGVLISTVLLWLGMLFVLGLALLFSVLFHDVLRPLIFSLLLTLLLSIPGLIPNATLNAWSLPFYWSNFAAYQGTMFPLKALLICLIAAIVPVALAIPLFRKQAY</sequence>
<evidence type="ECO:0000313" key="3">
    <source>
        <dbReference type="Proteomes" id="UP000654345"/>
    </source>
</evidence>
<comment type="caution">
    <text evidence="2">The sequence shown here is derived from an EMBL/GenBank/DDBJ whole genome shotgun (WGS) entry which is preliminary data.</text>
</comment>
<protein>
    <recommendedName>
        <fullName evidence="4">ABC transporter permease</fullName>
    </recommendedName>
</protein>
<feature type="transmembrane region" description="Helical" evidence="1">
    <location>
        <begin position="228"/>
        <end position="251"/>
    </location>
</feature>
<reference evidence="2 3" key="1">
    <citation type="journal article" date="2021" name="Int. J. Syst. Evol. Microbiol.">
        <title>Reticulibacter mediterranei gen. nov., sp. nov., within the new family Reticulibacteraceae fam. nov., and Ktedonospora formicarum gen. nov., sp. nov., Ktedonobacter robiniae sp. nov., Dictyobacter formicarum sp. nov. and Dictyobacter arantiisoli sp. nov., belonging to the class Ktedonobacteria.</title>
        <authorList>
            <person name="Yabe S."/>
            <person name="Zheng Y."/>
            <person name="Wang C.M."/>
            <person name="Sakai Y."/>
            <person name="Abe K."/>
            <person name="Yokota A."/>
            <person name="Donadio S."/>
            <person name="Cavaletti L."/>
            <person name="Monciardini P."/>
        </authorList>
    </citation>
    <scope>NUCLEOTIDE SEQUENCE [LARGE SCALE GENOMIC DNA]</scope>
    <source>
        <strain evidence="2 3">SOSP1-30</strain>
    </source>
</reference>
<dbReference type="Pfam" id="PF12679">
    <property type="entry name" value="ABC2_membrane_2"/>
    <property type="match status" value="1"/>
</dbReference>
<keyword evidence="1" id="KW-0472">Membrane</keyword>
<dbReference type="RefSeq" id="WP_201373464.1">
    <property type="nucleotide sequence ID" value="NZ_BNJG01000002.1"/>
</dbReference>
<evidence type="ECO:0000313" key="2">
    <source>
        <dbReference type="EMBL" id="GHO57019.1"/>
    </source>
</evidence>
<keyword evidence="1" id="KW-1133">Transmembrane helix</keyword>
<feature type="transmembrane region" description="Helical" evidence="1">
    <location>
        <begin position="187"/>
        <end position="208"/>
    </location>
</feature>
<dbReference type="EMBL" id="BNJG01000002">
    <property type="protein sequence ID" value="GHO57019.1"/>
    <property type="molecule type" value="Genomic_DNA"/>
</dbReference>
<evidence type="ECO:0008006" key="4">
    <source>
        <dbReference type="Google" id="ProtNLM"/>
    </source>
</evidence>
<feature type="transmembrane region" description="Helical" evidence="1">
    <location>
        <begin position="152"/>
        <end position="180"/>
    </location>
</feature>
<keyword evidence="3" id="KW-1185">Reference proteome</keyword>
<feature type="transmembrane region" description="Helical" evidence="1">
    <location>
        <begin position="121"/>
        <end position="146"/>
    </location>
</feature>
<feature type="transmembrane region" description="Helical" evidence="1">
    <location>
        <begin position="81"/>
        <end position="100"/>
    </location>
</feature>
<keyword evidence="1" id="KW-0812">Transmembrane</keyword>
<gene>
    <name evidence="2" type="ORF">KSB_54940</name>
</gene>
<dbReference type="Proteomes" id="UP000654345">
    <property type="component" value="Unassembled WGS sequence"/>
</dbReference>